<organism evidence="1 2">
    <name type="scientific">Nonomuraea phyllanthi</name>
    <dbReference type="NCBI Taxonomy" id="2219224"/>
    <lineage>
        <taxon>Bacteria</taxon>
        <taxon>Bacillati</taxon>
        <taxon>Actinomycetota</taxon>
        <taxon>Actinomycetes</taxon>
        <taxon>Streptosporangiales</taxon>
        <taxon>Streptosporangiaceae</taxon>
        <taxon>Nonomuraea</taxon>
    </lineage>
</organism>
<reference evidence="1 2" key="1">
    <citation type="submission" date="2019-10" db="EMBL/GenBank/DDBJ databases">
        <title>Nonomuraea sp. nov., isolated from Phyllanthus amarus.</title>
        <authorList>
            <person name="Klykleung N."/>
            <person name="Tanasupawat S."/>
        </authorList>
    </citation>
    <scope>NUCLEOTIDE SEQUENCE [LARGE SCALE GENOMIC DNA]</scope>
    <source>
        <strain evidence="1 2">PA1-10</strain>
    </source>
</reference>
<evidence type="ECO:0000313" key="1">
    <source>
        <dbReference type="EMBL" id="KAB8192140.1"/>
    </source>
</evidence>
<keyword evidence="2" id="KW-1185">Reference proteome</keyword>
<name>A0A5C4W6W0_9ACTN</name>
<dbReference type="RefSeq" id="WP_139633212.1">
    <property type="nucleotide sequence ID" value="NZ_VDLX02000010.1"/>
</dbReference>
<evidence type="ECO:0000313" key="2">
    <source>
        <dbReference type="Proteomes" id="UP000312512"/>
    </source>
</evidence>
<protein>
    <submittedName>
        <fullName evidence="1">Uncharacterized protein</fullName>
    </submittedName>
</protein>
<dbReference type="Proteomes" id="UP000312512">
    <property type="component" value="Unassembled WGS sequence"/>
</dbReference>
<sequence>MSSNEGFEVNSTELGKEEFNLRKMGEIIGLLSSDYLADRLPRFALAPAGEPARWQFNAIEADLEDQYRYARQHSIDLGERIGRTKHGYDVAESEAAKRVLAAVADAREPDYSRESTLSVWNRAHYGTGFTAVGAGLLLGMASSTEDAIDAHNARQSDKMAKWYEDTSRPRPSTTYASHVSDLSKRTQRELMLGKRLSWSLIVAGLAWESLVIPSDEDLFNAQLKWLNLQDRTGDLFGHSAGKVREAIAAAWEEGLASDSSDARLVAYMAAGAQLANRVRRLSKALRETIEELQRIYYYALWFSGISLGFLLAVYLAGPGNPVLQAFRERIGSKWATMIIAAVQLAPAAYFLGLTMHRFETANDSMKIGGRTIDGFKPLY</sequence>
<comment type="caution">
    <text evidence="1">The sequence shown here is derived from an EMBL/GenBank/DDBJ whole genome shotgun (WGS) entry which is preliminary data.</text>
</comment>
<dbReference type="OrthoDB" id="3536291at2"/>
<accession>A0A5C4W6W0</accession>
<gene>
    <name evidence="1" type="ORF">FH608_025880</name>
</gene>
<dbReference type="EMBL" id="VDLX02000010">
    <property type="protein sequence ID" value="KAB8192140.1"/>
    <property type="molecule type" value="Genomic_DNA"/>
</dbReference>
<proteinExistence type="predicted"/>
<dbReference type="AlphaFoldDB" id="A0A5C4W6W0"/>